<name>A0A9P8AL46_9AGAR</name>
<dbReference type="AlphaFoldDB" id="A0A9P8AL46"/>
<evidence type="ECO:0000313" key="1">
    <source>
        <dbReference type="EMBL" id="KAG7439848.1"/>
    </source>
</evidence>
<comment type="caution">
    <text evidence="1">The sequence shown here is derived from an EMBL/GenBank/DDBJ whole genome shotgun (WGS) entry which is preliminary data.</text>
</comment>
<dbReference type="EMBL" id="MU250582">
    <property type="protein sequence ID" value="KAG7439848.1"/>
    <property type="molecule type" value="Genomic_DNA"/>
</dbReference>
<keyword evidence="2" id="KW-1185">Reference proteome</keyword>
<dbReference type="GeneID" id="66100348"/>
<gene>
    <name evidence="1" type="ORF">BT62DRAFT_1013391</name>
</gene>
<proteinExistence type="predicted"/>
<sequence>MGSGGSWMREIGVRRGNGMCGSTSTWINPIHCWVIVDRLLERKRDQISGTLTGRAVLMISIQVEAPRTASSNDLNVHKCKQLDEEDDGVLELSAFGVTASNFYANNQASPSVMYAPKKTSSSPELFISARHSVRLPDHSGVFMKLLLRVRFNEVWFSGIASLYENAYGRMSLSYYWGMASITSISTPDEDMFLILFPGLAVDRLEHVLAKIFWKVVDLTIWPAWNHPMHDSVQLKVTPSTGTLMLVLQNFSFCIQGIRGTFASTHGTSKNDVVFKFPTFEDQWNEPSSKPTLLICRGACTTLVNRASYRRVRLPTKTYVDPEAFIPSKHDTVLLIDQ</sequence>
<accession>A0A9P8AL46</accession>
<reference evidence="1" key="1">
    <citation type="submission" date="2020-11" db="EMBL/GenBank/DDBJ databases">
        <title>Adaptations for nitrogen fixation in a non-lichenized fungal sporocarp promotes dispersal by wood-feeding termites.</title>
        <authorList>
            <consortium name="DOE Joint Genome Institute"/>
            <person name="Koch R.A."/>
            <person name="Yoon G."/>
            <person name="Arayal U."/>
            <person name="Lail K."/>
            <person name="Amirebrahimi M."/>
            <person name="Labutti K."/>
            <person name="Lipzen A."/>
            <person name="Riley R."/>
            <person name="Barry K."/>
            <person name="Henrissat B."/>
            <person name="Grigoriev I.V."/>
            <person name="Herr J.R."/>
            <person name="Aime M.C."/>
        </authorList>
    </citation>
    <scope>NUCLEOTIDE SEQUENCE</scope>
    <source>
        <strain evidence="1">MCA 3950</strain>
    </source>
</reference>
<dbReference type="RefSeq" id="XP_043033348.1">
    <property type="nucleotide sequence ID" value="XM_043178061.1"/>
</dbReference>
<evidence type="ECO:0000313" key="2">
    <source>
        <dbReference type="Proteomes" id="UP000812287"/>
    </source>
</evidence>
<organism evidence="1 2">
    <name type="scientific">Guyanagaster necrorhizus</name>
    <dbReference type="NCBI Taxonomy" id="856835"/>
    <lineage>
        <taxon>Eukaryota</taxon>
        <taxon>Fungi</taxon>
        <taxon>Dikarya</taxon>
        <taxon>Basidiomycota</taxon>
        <taxon>Agaricomycotina</taxon>
        <taxon>Agaricomycetes</taxon>
        <taxon>Agaricomycetidae</taxon>
        <taxon>Agaricales</taxon>
        <taxon>Marasmiineae</taxon>
        <taxon>Physalacriaceae</taxon>
        <taxon>Guyanagaster</taxon>
    </lineage>
</organism>
<dbReference type="Proteomes" id="UP000812287">
    <property type="component" value="Unassembled WGS sequence"/>
</dbReference>
<protein>
    <submittedName>
        <fullName evidence="1">Uncharacterized protein</fullName>
    </submittedName>
</protein>